<evidence type="ECO:0008006" key="5">
    <source>
        <dbReference type="Google" id="ProtNLM"/>
    </source>
</evidence>
<feature type="region of interest" description="Disordered" evidence="1">
    <location>
        <begin position="1"/>
        <end position="48"/>
    </location>
</feature>
<keyword evidence="4" id="KW-1185">Reference proteome</keyword>
<gene>
    <name evidence="3" type="ORF">GCM10007301_27670</name>
</gene>
<evidence type="ECO:0000313" key="4">
    <source>
        <dbReference type="Proteomes" id="UP000606044"/>
    </source>
</evidence>
<organism evidence="3 4">
    <name type="scientific">Azorhizobium oxalatiphilum</name>
    <dbReference type="NCBI Taxonomy" id="980631"/>
    <lineage>
        <taxon>Bacteria</taxon>
        <taxon>Pseudomonadati</taxon>
        <taxon>Pseudomonadota</taxon>
        <taxon>Alphaproteobacteria</taxon>
        <taxon>Hyphomicrobiales</taxon>
        <taxon>Xanthobacteraceae</taxon>
        <taxon>Azorhizobium</taxon>
    </lineage>
</organism>
<protein>
    <recommendedName>
        <fullName evidence="5">Membrane-anchored protein</fullName>
    </recommendedName>
</protein>
<feature type="compositionally biased region" description="Low complexity" evidence="1">
    <location>
        <begin position="19"/>
        <end position="46"/>
    </location>
</feature>
<dbReference type="EMBL" id="BMCT01000003">
    <property type="protein sequence ID" value="GGF66443.1"/>
    <property type="molecule type" value="Genomic_DNA"/>
</dbReference>
<evidence type="ECO:0000256" key="2">
    <source>
        <dbReference type="SAM" id="Phobius"/>
    </source>
</evidence>
<evidence type="ECO:0000256" key="1">
    <source>
        <dbReference type="SAM" id="MobiDB-lite"/>
    </source>
</evidence>
<keyword evidence="2" id="KW-0472">Membrane</keyword>
<keyword evidence="2" id="KW-0812">Transmembrane</keyword>
<sequence length="286" mass="30082">MPLAEVTTRPIPANDASSAPAARKPAAGAPAAAAKPAVKPAPVAAPAAPPVPAEAALAGRMDAVDNGQLFGWVWDRNRPDSRLLVRILLDAVEVASGIADKPRVDLRRNGIGDGHHAFAIDLPQQALQSPERLTVIAVSVNPAAELVLRRPSADEKAAEAAVAAPMAKVLDRLDLLVAAQRQLQLGQRDTGVLLKEAATRLDALSDKETALEEALDTVRGGQGDLNQRLDQMEIFLTRFDTALAGFDKRLETLAAQGRNEIKPQFFALAVLIGTGIGLALALGLKI</sequence>
<evidence type="ECO:0000313" key="3">
    <source>
        <dbReference type="EMBL" id="GGF66443.1"/>
    </source>
</evidence>
<proteinExistence type="predicted"/>
<feature type="transmembrane region" description="Helical" evidence="2">
    <location>
        <begin position="265"/>
        <end position="284"/>
    </location>
</feature>
<dbReference type="AlphaFoldDB" id="A0A917FBY8"/>
<reference evidence="3" key="1">
    <citation type="journal article" date="2014" name="Int. J. Syst. Evol. Microbiol.">
        <title>Complete genome sequence of Corynebacterium casei LMG S-19264T (=DSM 44701T), isolated from a smear-ripened cheese.</title>
        <authorList>
            <consortium name="US DOE Joint Genome Institute (JGI-PGF)"/>
            <person name="Walter F."/>
            <person name="Albersmeier A."/>
            <person name="Kalinowski J."/>
            <person name="Ruckert C."/>
        </authorList>
    </citation>
    <scope>NUCLEOTIDE SEQUENCE</scope>
    <source>
        <strain evidence="3">CCM 7897</strain>
    </source>
</reference>
<accession>A0A917FBY8</accession>
<reference evidence="3" key="2">
    <citation type="submission" date="2020-09" db="EMBL/GenBank/DDBJ databases">
        <authorList>
            <person name="Sun Q."/>
            <person name="Sedlacek I."/>
        </authorList>
    </citation>
    <scope>NUCLEOTIDE SEQUENCE</scope>
    <source>
        <strain evidence="3">CCM 7897</strain>
    </source>
</reference>
<keyword evidence="2" id="KW-1133">Transmembrane helix</keyword>
<dbReference type="RefSeq" id="WP_188579435.1">
    <property type="nucleotide sequence ID" value="NZ_BMCT01000003.1"/>
</dbReference>
<dbReference type="Proteomes" id="UP000606044">
    <property type="component" value="Unassembled WGS sequence"/>
</dbReference>
<comment type="caution">
    <text evidence="3">The sequence shown here is derived from an EMBL/GenBank/DDBJ whole genome shotgun (WGS) entry which is preliminary data.</text>
</comment>
<name>A0A917FBY8_9HYPH</name>